<evidence type="ECO:0000313" key="2">
    <source>
        <dbReference type="Proteomes" id="UP000016223"/>
    </source>
</evidence>
<organism evidence="1 2">
    <name type="scientific">Variovorax paradoxus B4</name>
    <dbReference type="NCBI Taxonomy" id="1246301"/>
    <lineage>
        <taxon>Bacteria</taxon>
        <taxon>Pseudomonadati</taxon>
        <taxon>Pseudomonadota</taxon>
        <taxon>Betaproteobacteria</taxon>
        <taxon>Burkholderiales</taxon>
        <taxon>Comamonadaceae</taxon>
        <taxon>Variovorax</taxon>
    </lineage>
</organism>
<sequence>MRLASLLRATAGCAGIAWHECKIYLLFEVFRYRDAQANGRGRIRRKARIGGSRLQVEFSSHRMLLASVVS</sequence>
<dbReference type="AlphaFoldDB" id="T1XKS1"/>
<dbReference type="EMBL" id="CP003912">
    <property type="protein sequence ID" value="AGU53487.1"/>
    <property type="molecule type" value="Genomic_DNA"/>
</dbReference>
<name>T1XKS1_VARPD</name>
<proteinExistence type="predicted"/>
<dbReference type="HOGENOM" id="CLU_2756677_0_0_4"/>
<reference evidence="1 2" key="1">
    <citation type="submission" date="2012-10" db="EMBL/GenBank/DDBJ databases">
        <title>Genome sequence of Variovorax paradoxus B4.</title>
        <authorList>
            <person name="Schuldes J."/>
            <person name="Brandt U."/>
            <person name="Hiessl S."/>
            <person name="Wuebbeler J.H."/>
            <person name="Thuermer A."/>
            <person name="Steinbuechel A."/>
            <person name="Daniel R."/>
        </authorList>
    </citation>
    <scope>NUCLEOTIDE SEQUENCE [LARGE SCALE GENOMIC DNA]</scope>
    <source>
        <strain evidence="1 2">B4</strain>
    </source>
</reference>
<gene>
    <name evidence="1" type="ORF">VAPA_2c09310</name>
</gene>
<accession>T1XKS1</accession>
<protein>
    <submittedName>
        <fullName evidence="1">Uncharacterized protein</fullName>
    </submittedName>
</protein>
<dbReference type="Proteomes" id="UP000016223">
    <property type="component" value="Chromosome 2"/>
</dbReference>
<evidence type="ECO:0000313" key="1">
    <source>
        <dbReference type="EMBL" id="AGU53487.1"/>
    </source>
</evidence>
<dbReference type="KEGG" id="vpd:VAPA_2c09310"/>